<sequence>MTRMSSKTAAPSRASPTRVFNWLSSINTCAEMDTEVAPRVSPKKRPWLKSMPVISPKRRPRPTGKTTPSTPARAATRVFLARSFRCSSRPARNIKSKTPSSPRSAMKLSMCVLLMNERWVRFSSVGPSNKPTSNSPKTEG</sequence>
<evidence type="ECO:0000256" key="1">
    <source>
        <dbReference type="SAM" id="MobiDB-lite"/>
    </source>
</evidence>
<accession>A0A645FKJ9</accession>
<dbReference type="EMBL" id="VSSQ01061603">
    <property type="protein sequence ID" value="MPN14911.1"/>
    <property type="molecule type" value="Genomic_DNA"/>
</dbReference>
<feature type="region of interest" description="Disordered" evidence="1">
    <location>
        <begin position="36"/>
        <end position="74"/>
    </location>
</feature>
<proteinExistence type="predicted"/>
<organism evidence="2">
    <name type="scientific">bioreactor metagenome</name>
    <dbReference type="NCBI Taxonomy" id="1076179"/>
    <lineage>
        <taxon>unclassified sequences</taxon>
        <taxon>metagenomes</taxon>
        <taxon>ecological metagenomes</taxon>
    </lineage>
</organism>
<evidence type="ECO:0000313" key="2">
    <source>
        <dbReference type="EMBL" id="MPN14911.1"/>
    </source>
</evidence>
<name>A0A645FKJ9_9ZZZZ</name>
<reference evidence="2" key="1">
    <citation type="submission" date="2019-08" db="EMBL/GenBank/DDBJ databases">
        <authorList>
            <person name="Kucharzyk K."/>
            <person name="Murdoch R.W."/>
            <person name="Higgins S."/>
            <person name="Loffler F."/>
        </authorList>
    </citation>
    <scope>NUCLEOTIDE SEQUENCE</scope>
</reference>
<protein>
    <submittedName>
        <fullName evidence="2">Uncharacterized protein</fullName>
    </submittedName>
</protein>
<dbReference type="AlphaFoldDB" id="A0A645FKJ9"/>
<comment type="caution">
    <text evidence="2">The sequence shown here is derived from an EMBL/GenBank/DDBJ whole genome shotgun (WGS) entry which is preliminary data.</text>
</comment>
<gene>
    <name evidence="2" type="ORF">SDC9_162240</name>
</gene>